<dbReference type="GO" id="GO:0005886">
    <property type="term" value="C:plasma membrane"/>
    <property type="evidence" value="ECO:0007669"/>
    <property type="project" value="UniProtKB-SubCell"/>
</dbReference>
<evidence type="ECO:0000259" key="16">
    <source>
        <dbReference type="PROSITE" id="PS51371"/>
    </source>
</evidence>
<keyword evidence="8 13" id="KW-0129">CBS domain</keyword>
<evidence type="ECO:0000256" key="13">
    <source>
        <dbReference type="PROSITE-ProRule" id="PRU00703"/>
    </source>
</evidence>
<dbReference type="Pfam" id="PF03471">
    <property type="entry name" value="CorC_HlyC"/>
    <property type="match status" value="1"/>
</dbReference>
<evidence type="ECO:0000256" key="14">
    <source>
        <dbReference type="PROSITE-ProRule" id="PRU01193"/>
    </source>
</evidence>
<evidence type="ECO:0000256" key="3">
    <source>
        <dbReference type="ARBA" id="ARBA00022475"/>
    </source>
</evidence>
<dbReference type="GO" id="GO:0050660">
    <property type="term" value="F:flavin adenine dinucleotide binding"/>
    <property type="evidence" value="ECO:0007669"/>
    <property type="project" value="InterPro"/>
</dbReference>
<dbReference type="PROSITE" id="PS51371">
    <property type="entry name" value="CBS"/>
    <property type="match status" value="1"/>
</dbReference>
<dbReference type="Pfam" id="PF00571">
    <property type="entry name" value="CBS"/>
    <property type="match status" value="1"/>
</dbReference>
<comment type="function">
    <text evidence="10">Involved in cadaverine and putrescine tolerance in stationary phase. May facilitate the efflux of both cadaverine and putrescine from the cytoplasm, reducing potentially toxic levels under certain stress conditions.</text>
</comment>
<keyword evidence="2" id="KW-0813">Transport</keyword>
<evidence type="ECO:0000256" key="4">
    <source>
        <dbReference type="ARBA" id="ARBA00022519"/>
    </source>
</evidence>
<dbReference type="EMBL" id="CP022115">
    <property type="protein sequence ID" value="ASJ26180.1"/>
    <property type="molecule type" value="Genomic_DNA"/>
</dbReference>
<evidence type="ECO:0000256" key="5">
    <source>
        <dbReference type="ARBA" id="ARBA00022692"/>
    </source>
</evidence>
<accession>A0A248LN23</accession>
<dbReference type="InterPro" id="IPR046342">
    <property type="entry name" value="CBS_dom_sf"/>
</dbReference>
<dbReference type="SUPFAM" id="SSF54631">
    <property type="entry name" value="CBS-domain pair"/>
    <property type="match status" value="1"/>
</dbReference>
<feature type="domain" description="CBS" evidence="16">
    <location>
        <begin position="284"/>
        <end position="345"/>
    </location>
</feature>
<dbReference type="SMART" id="SM01091">
    <property type="entry name" value="CorC_HlyC"/>
    <property type="match status" value="1"/>
</dbReference>
<keyword evidence="5 14" id="KW-0812">Transmembrane</keyword>
<dbReference type="FunFam" id="3.10.580.10:FF:000005">
    <property type="entry name" value="HlyC/CorC family transporter"/>
    <property type="match status" value="1"/>
</dbReference>
<feature type="transmembrane region" description="Helical" evidence="15">
    <location>
        <begin position="99"/>
        <end position="119"/>
    </location>
</feature>
<dbReference type="InterPro" id="IPR000644">
    <property type="entry name" value="CBS_dom"/>
</dbReference>
<dbReference type="PROSITE" id="PS51846">
    <property type="entry name" value="CNNM"/>
    <property type="match status" value="1"/>
</dbReference>
<reference evidence="19" key="1">
    <citation type="submission" date="2017-06" db="EMBL/GenBank/DDBJ databases">
        <title>Whole genome sequence of Laribacter hongkongensis LHGZ1.</title>
        <authorList>
            <person name="Chen D."/>
            <person name="Wu H."/>
            <person name="Chen J."/>
        </authorList>
    </citation>
    <scope>NUCLEOTIDE SEQUENCE [LARGE SCALE GENOMIC DNA]</scope>
    <source>
        <strain evidence="19">LHGZ1</strain>
    </source>
</reference>
<evidence type="ECO:0000256" key="2">
    <source>
        <dbReference type="ARBA" id="ARBA00022448"/>
    </source>
</evidence>
<evidence type="ECO:0000256" key="9">
    <source>
        <dbReference type="ARBA" id="ARBA00023136"/>
    </source>
</evidence>
<gene>
    <name evidence="18" type="ORF">LHGZ1_3349</name>
</gene>
<keyword evidence="9 14" id="KW-0472">Membrane</keyword>
<keyword evidence="7 14" id="KW-1133">Transmembrane helix</keyword>
<dbReference type="InterPro" id="IPR005170">
    <property type="entry name" value="Transptr-assoc_dom"/>
</dbReference>
<evidence type="ECO:0000256" key="12">
    <source>
        <dbReference type="ARBA" id="ARBA00039818"/>
    </source>
</evidence>
<feature type="domain" description="CNNM transmembrane" evidence="17">
    <location>
        <begin position="1"/>
        <end position="199"/>
    </location>
</feature>
<dbReference type="AlphaFoldDB" id="A0A248LN23"/>
<proteinExistence type="inferred from homology"/>
<dbReference type="InterPro" id="IPR044751">
    <property type="entry name" value="Ion_transp-like_CBS"/>
</dbReference>
<dbReference type="Gene3D" id="3.30.465.10">
    <property type="match status" value="1"/>
</dbReference>
<evidence type="ECO:0000256" key="15">
    <source>
        <dbReference type="SAM" id="Phobius"/>
    </source>
</evidence>
<evidence type="ECO:0000256" key="6">
    <source>
        <dbReference type="ARBA" id="ARBA00022737"/>
    </source>
</evidence>
<dbReference type="InterPro" id="IPR036318">
    <property type="entry name" value="FAD-bd_PCMH-like_sf"/>
</dbReference>
<evidence type="ECO:0000256" key="8">
    <source>
        <dbReference type="ARBA" id="ARBA00023122"/>
    </source>
</evidence>
<evidence type="ECO:0000256" key="7">
    <source>
        <dbReference type="ARBA" id="ARBA00022989"/>
    </source>
</evidence>
<keyword evidence="3" id="KW-1003">Cell membrane</keyword>
<dbReference type="InterPro" id="IPR016169">
    <property type="entry name" value="FAD-bd_PCMH_sub2"/>
</dbReference>
<dbReference type="OrthoDB" id="9797674at2"/>
<comment type="subcellular location">
    <subcellularLocation>
        <location evidence="1">Cell inner membrane</location>
        <topology evidence="1">Multi-pass membrane protein</topology>
    </subcellularLocation>
</comment>
<dbReference type="Proteomes" id="UP000197424">
    <property type="component" value="Chromosome"/>
</dbReference>
<name>A0A248LN23_9NEIS</name>
<evidence type="ECO:0000259" key="17">
    <source>
        <dbReference type="PROSITE" id="PS51846"/>
    </source>
</evidence>
<evidence type="ECO:0000256" key="10">
    <source>
        <dbReference type="ARBA" id="ARBA00037177"/>
    </source>
</evidence>
<evidence type="ECO:0000313" key="18">
    <source>
        <dbReference type="EMBL" id="ASJ26180.1"/>
    </source>
</evidence>
<evidence type="ECO:0000256" key="11">
    <source>
        <dbReference type="ARBA" id="ARBA00038280"/>
    </source>
</evidence>
<organism evidence="18 19">
    <name type="scientific">Laribacter hongkongensis</name>
    <dbReference type="NCBI Taxonomy" id="168471"/>
    <lineage>
        <taxon>Bacteria</taxon>
        <taxon>Pseudomonadati</taxon>
        <taxon>Pseudomonadota</taxon>
        <taxon>Betaproteobacteria</taxon>
        <taxon>Neisseriales</taxon>
        <taxon>Aquaspirillaceae</taxon>
        <taxon>Laribacter</taxon>
    </lineage>
</organism>
<dbReference type="Pfam" id="PF01595">
    <property type="entry name" value="CNNM"/>
    <property type="match status" value="1"/>
</dbReference>
<comment type="similarity">
    <text evidence="11">Belongs to the UPF0053 family. PaeA subfamily.</text>
</comment>
<dbReference type="SUPFAM" id="SSF56176">
    <property type="entry name" value="FAD-binding/transporter-associated domain-like"/>
    <property type="match status" value="1"/>
</dbReference>
<keyword evidence="4" id="KW-0997">Cell inner membrane</keyword>
<dbReference type="PANTHER" id="PTHR22777:SF16">
    <property type="entry name" value="POLYAMINE EXPORT PROTEIN"/>
    <property type="match status" value="1"/>
</dbReference>
<sequence>MSFAQQLGLILLLIAASMFFSISEIALAAARKMRLRQWADEGHVNARRVLALQAEPGHFFTVVQIGVNAVAILGGIVGESAFTPYYSGLIGLVYTGPELATISFVCSFVTVTALFILIADLVPKRLGLLFPEAIAVRVVRPMLVCVTLCRPLVWFFSGLADAIFRLLKIPTRHEDAITSEDIAAVVAAGAEAGVLAAGEHQLIENVFELESRTVASSMTVRESIVWLPLIADSEQVRQTVAANAHSKYLVSDGEIDRVVGYVDSKDLLVRMLNGQSISLKTEPMLRQVLLIPDTLTLSEILARFKSAREDFAVILNEYALVVGVITLNDVMSTVMGDLISAGEEEQIVQRDEHSWLVDGVTPIDDVMRALAIDQFPDDEHYETIAGFMMYMLRKIPKRTDCVKFAGYNFEVVDIDSHRIDQLLVTRLPGPETGNDTTGSGETA</sequence>
<dbReference type="Gene3D" id="3.10.580.10">
    <property type="entry name" value="CBS-domain"/>
    <property type="match status" value="1"/>
</dbReference>
<evidence type="ECO:0000313" key="19">
    <source>
        <dbReference type="Proteomes" id="UP000197424"/>
    </source>
</evidence>
<evidence type="ECO:0000256" key="1">
    <source>
        <dbReference type="ARBA" id="ARBA00004429"/>
    </source>
</evidence>
<dbReference type="RefSeq" id="WP_088861742.1">
    <property type="nucleotide sequence ID" value="NZ_CP022115.1"/>
</dbReference>
<protein>
    <recommendedName>
        <fullName evidence="12">Polyamine export protein</fullName>
    </recommendedName>
</protein>
<dbReference type="CDD" id="cd04590">
    <property type="entry name" value="CBS_pair_CorC_HlyC_assoc"/>
    <property type="match status" value="1"/>
</dbReference>
<dbReference type="InterPro" id="IPR002550">
    <property type="entry name" value="CNNM"/>
</dbReference>
<keyword evidence="6" id="KW-0677">Repeat</keyword>
<dbReference type="PANTHER" id="PTHR22777">
    <property type="entry name" value="HEMOLYSIN-RELATED"/>
    <property type="match status" value="1"/>
</dbReference>